<proteinExistence type="predicted"/>
<evidence type="ECO:0000259" key="4">
    <source>
        <dbReference type="Pfam" id="PF14833"/>
    </source>
</evidence>
<organism evidence="5 6">
    <name type="scientific">Variovorax rhizosphaerae</name>
    <dbReference type="NCBI Taxonomy" id="1836200"/>
    <lineage>
        <taxon>Bacteria</taxon>
        <taxon>Pseudomonadati</taxon>
        <taxon>Pseudomonadota</taxon>
        <taxon>Betaproteobacteria</taxon>
        <taxon>Burkholderiales</taxon>
        <taxon>Comamonadaceae</taxon>
        <taxon>Variovorax</taxon>
    </lineage>
</organism>
<evidence type="ECO:0000256" key="1">
    <source>
        <dbReference type="ARBA" id="ARBA00023002"/>
    </source>
</evidence>
<dbReference type="InterPro" id="IPR008927">
    <property type="entry name" value="6-PGluconate_DH-like_C_sf"/>
</dbReference>
<dbReference type="Pfam" id="PF14833">
    <property type="entry name" value="NAD_binding_11"/>
    <property type="match status" value="2"/>
</dbReference>
<feature type="domain" description="3-hydroxyisobutyrate dehydrogenase-like NAD-binding" evidence="4">
    <location>
        <begin position="317"/>
        <end position="430"/>
    </location>
</feature>
<reference evidence="5 6" key="1">
    <citation type="submission" date="2024-03" db="EMBL/GenBank/DDBJ databases">
        <title>Novel species of the genus Variovorax.</title>
        <authorList>
            <person name="Liu Q."/>
            <person name="Xin Y.-H."/>
        </authorList>
    </citation>
    <scope>NUCLEOTIDE SEQUENCE [LARGE SCALE GENOMIC DNA]</scope>
    <source>
        <strain evidence="5 6">KACC 18900</strain>
    </source>
</reference>
<comment type="caution">
    <text evidence="5">The sequence shown here is derived from an EMBL/GenBank/DDBJ whole genome shotgun (WGS) entry which is preliminary data.</text>
</comment>
<feature type="domain" description="6-phosphogluconate dehydrogenase NADP-binding" evidence="3">
    <location>
        <begin position="2"/>
        <end position="160"/>
    </location>
</feature>
<keyword evidence="1" id="KW-0560">Oxidoreductase</keyword>
<gene>
    <name evidence="5" type="ORF">WKW82_29230</name>
</gene>
<dbReference type="SUPFAM" id="SSF48179">
    <property type="entry name" value="6-phosphogluconate dehydrogenase C-terminal domain-like"/>
    <property type="match status" value="2"/>
</dbReference>
<dbReference type="InterPro" id="IPR036291">
    <property type="entry name" value="NAD(P)-bd_dom_sf"/>
</dbReference>
<dbReference type="Pfam" id="PF03446">
    <property type="entry name" value="NAD_binding_2"/>
    <property type="match status" value="1"/>
</dbReference>
<dbReference type="InterPro" id="IPR013328">
    <property type="entry name" value="6PGD_dom2"/>
</dbReference>
<evidence type="ECO:0000313" key="6">
    <source>
        <dbReference type="Proteomes" id="UP001385892"/>
    </source>
</evidence>
<dbReference type="Gene3D" id="1.10.1040.10">
    <property type="entry name" value="N-(1-d-carboxylethyl)-l-norvaline Dehydrogenase, domain 2"/>
    <property type="match status" value="2"/>
</dbReference>
<evidence type="ECO:0000313" key="5">
    <source>
        <dbReference type="EMBL" id="MEJ8850755.1"/>
    </source>
</evidence>
<keyword evidence="2" id="KW-0520">NAD</keyword>
<dbReference type="RefSeq" id="WP_340346196.1">
    <property type="nucleotide sequence ID" value="NZ_JBBKZT010000017.1"/>
</dbReference>
<protein>
    <submittedName>
        <fullName evidence="5">NAD(P)-binding domain-containing protein</fullName>
    </submittedName>
</protein>
<dbReference type="SUPFAM" id="SSF51735">
    <property type="entry name" value="NAD(P)-binding Rossmann-fold domains"/>
    <property type="match status" value="1"/>
</dbReference>
<name>A0ABU8WT85_9BURK</name>
<evidence type="ECO:0000259" key="3">
    <source>
        <dbReference type="Pfam" id="PF03446"/>
    </source>
</evidence>
<dbReference type="PANTHER" id="PTHR22981:SF7">
    <property type="entry name" value="3-HYDROXYISOBUTYRATE DEHYDROGENASE, MITOCHONDRIAL"/>
    <property type="match status" value="1"/>
</dbReference>
<dbReference type="InterPro" id="IPR006115">
    <property type="entry name" value="6PGDH_NADP-bd"/>
</dbReference>
<feature type="domain" description="3-hydroxyisobutyrate dehydrogenase-like NAD-binding" evidence="4">
    <location>
        <begin position="164"/>
        <end position="284"/>
    </location>
</feature>
<keyword evidence="6" id="KW-1185">Reference proteome</keyword>
<dbReference type="Proteomes" id="UP001385892">
    <property type="component" value="Unassembled WGS sequence"/>
</dbReference>
<dbReference type="Gene3D" id="3.40.50.720">
    <property type="entry name" value="NAD(P)-binding Rossmann-like Domain"/>
    <property type="match status" value="1"/>
</dbReference>
<dbReference type="EMBL" id="JBBKZT010000017">
    <property type="protein sequence ID" value="MEJ8850755.1"/>
    <property type="molecule type" value="Genomic_DNA"/>
</dbReference>
<accession>A0ABU8WT85</accession>
<sequence>MNIGYIGLGSMGGALARHLVGKYPLTVWDLNSASCAAFKELGATVAPTAAELARQCDIILLCLPRTSDVHKLMFSPGGLAEGLSAGKLVVDQTSGVPGETVAIAKVLAKRGIEMIDAPVSGGVVGAAAGTITIMASGPQAQYDRALPVLNTISSNVFRCGERVGDGQAMKLVNNLLSAGCRLAALEVVALGRKLGLSLAAITGAINSGSACNRTTKVTLQSIVDGKAAVSNFAMALMLKDINQSIQLGKVCGVPTTLANSVRGLLQIGVSTLGKDVQFDRVMNLIESMADTHIVAPADDAEGAHPAASVAGEKELHLIQNAVAACNLLLTYEAASIAVAYGLKLSDVDMVINKSTGWSAASERVLPLLSPAKESSPVKLQAMVDDLKLASQLAIEQGAPMLIANAAGSLYEIGARKLGSQASIDSMAKLYESMAGVEFEGA</sequence>
<dbReference type="InterPro" id="IPR029154">
    <property type="entry name" value="HIBADH-like_NADP-bd"/>
</dbReference>
<dbReference type="PANTHER" id="PTHR22981">
    <property type="entry name" value="3-HYDROXYISOBUTYRATE DEHYDROGENASE-RELATED"/>
    <property type="match status" value="1"/>
</dbReference>
<evidence type="ECO:0000256" key="2">
    <source>
        <dbReference type="ARBA" id="ARBA00023027"/>
    </source>
</evidence>